<dbReference type="Pfam" id="PF00098">
    <property type="entry name" value="zf-CCHC"/>
    <property type="match status" value="1"/>
</dbReference>
<accession>A0A6A2YS90</accession>
<dbReference type="EMBL" id="VEPZ02001289">
    <property type="protein sequence ID" value="KAE8682180.1"/>
    <property type="molecule type" value="Genomic_DNA"/>
</dbReference>
<name>A0A6A2YS90_HIBSY</name>
<dbReference type="Pfam" id="PF14223">
    <property type="entry name" value="Retrotran_gag_2"/>
    <property type="match status" value="1"/>
</dbReference>
<evidence type="ECO:0000256" key="1">
    <source>
        <dbReference type="PROSITE-ProRule" id="PRU00047"/>
    </source>
</evidence>
<keyword evidence="1" id="KW-0862">Zinc</keyword>
<gene>
    <name evidence="4" type="ORF">F3Y22_tig00111273pilonHSYRG00172</name>
</gene>
<dbReference type="Proteomes" id="UP000436088">
    <property type="component" value="Unassembled WGS sequence"/>
</dbReference>
<dbReference type="InterPro" id="IPR015872">
    <property type="entry name" value="TFIIA_gsu_N"/>
</dbReference>
<dbReference type="Gene3D" id="4.10.60.10">
    <property type="entry name" value="Zinc finger, CCHC-type"/>
    <property type="match status" value="1"/>
</dbReference>
<dbReference type="GO" id="GO:0005672">
    <property type="term" value="C:transcription factor TFIIA complex"/>
    <property type="evidence" value="ECO:0007669"/>
    <property type="project" value="InterPro"/>
</dbReference>
<evidence type="ECO:0000259" key="3">
    <source>
        <dbReference type="PROSITE" id="PS50158"/>
    </source>
</evidence>
<dbReference type="SUPFAM" id="SSF47396">
    <property type="entry name" value="Transcription factor IIA (TFIIA), alpha-helical domain"/>
    <property type="match status" value="1"/>
</dbReference>
<dbReference type="GO" id="GO:0008270">
    <property type="term" value="F:zinc ion binding"/>
    <property type="evidence" value="ECO:0007669"/>
    <property type="project" value="UniProtKB-KW"/>
</dbReference>
<dbReference type="PANTHER" id="PTHR47481:SF7">
    <property type="entry name" value="CCHC-TYPE DOMAIN-CONTAINING PROTEIN"/>
    <property type="match status" value="1"/>
</dbReference>
<protein>
    <submittedName>
        <fullName evidence="4">Transcription initiation factor IIA subunit 2</fullName>
    </submittedName>
</protein>
<dbReference type="SUPFAM" id="SSF57756">
    <property type="entry name" value="Retrovirus zinc finger-like domains"/>
    <property type="match status" value="1"/>
</dbReference>
<dbReference type="Gene3D" id="1.10.287.190">
    <property type="entry name" value="Transcription factor IIA gamma subunit, alpha-helical domain"/>
    <property type="match status" value="1"/>
</dbReference>
<dbReference type="CDD" id="cd10145">
    <property type="entry name" value="TFIIA_gamma_N"/>
    <property type="match status" value="1"/>
</dbReference>
<proteinExistence type="predicted"/>
<dbReference type="Pfam" id="PF02268">
    <property type="entry name" value="TFIIA_gamma_N"/>
    <property type="match status" value="1"/>
</dbReference>
<dbReference type="AlphaFoldDB" id="A0A6A2YS90"/>
<feature type="compositionally biased region" description="Basic and acidic residues" evidence="2">
    <location>
        <begin position="131"/>
        <end position="152"/>
    </location>
</feature>
<keyword evidence="5" id="KW-1185">Reference proteome</keyword>
<evidence type="ECO:0000313" key="5">
    <source>
        <dbReference type="Proteomes" id="UP000436088"/>
    </source>
</evidence>
<reference evidence="4" key="1">
    <citation type="submission" date="2019-09" db="EMBL/GenBank/DDBJ databases">
        <title>Draft genome information of white flower Hibiscus syriacus.</title>
        <authorList>
            <person name="Kim Y.-M."/>
        </authorList>
    </citation>
    <scope>NUCLEOTIDE SEQUENCE [LARGE SCALE GENOMIC DNA]</scope>
    <source>
        <strain evidence="4">YM2019G1</strain>
    </source>
</reference>
<keyword evidence="1" id="KW-0479">Metal-binding</keyword>
<sequence>MGTFDLYRKSTIGMCLTETFDEMISSSTLSPELAIHVLVQFDKGLLDYKGSIFPTIGIGVNGLVKDKFQGGPRKFCHKGYNRLRRLGLKRFDIEKFDGRINFGLWQVQVKDILIQSGLYKALKGKPASLSEGKEPDKPSDSSGDKGKSKMSEEEWEELDMRAASQIRLCLAKNVLANVARWSSTKELWEKLEEMYQAKSLSNRLYLKEKFHKLQMEEGTKISDHLSALNGIVSELESIGVEIDDEDKALRLIWSLSSSYEHMQTVLMYGKENVNFSEVTSKLISEERRLKNGENKSSESGALSVCGNRKKYKGSKKKIICWGCGQPGHLKKDCKNGGANSANGSKSDATNVVVFENEDDEFVF</sequence>
<keyword evidence="1" id="KW-0863">Zinc-finger</keyword>
<dbReference type="PANTHER" id="PTHR47481">
    <property type="match status" value="1"/>
</dbReference>
<dbReference type="PROSITE" id="PS50158">
    <property type="entry name" value="ZF_CCHC"/>
    <property type="match status" value="1"/>
</dbReference>
<dbReference type="GO" id="GO:0003676">
    <property type="term" value="F:nucleic acid binding"/>
    <property type="evidence" value="ECO:0007669"/>
    <property type="project" value="InterPro"/>
</dbReference>
<dbReference type="GO" id="GO:0006367">
    <property type="term" value="P:transcription initiation at RNA polymerase II promoter"/>
    <property type="evidence" value="ECO:0007669"/>
    <property type="project" value="InterPro"/>
</dbReference>
<dbReference type="InterPro" id="IPR036875">
    <property type="entry name" value="Znf_CCHC_sf"/>
</dbReference>
<dbReference type="GO" id="GO:0003743">
    <property type="term" value="F:translation initiation factor activity"/>
    <property type="evidence" value="ECO:0007669"/>
    <property type="project" value="UniProtKB-KW"/>
</dbReference>
<feature type="domain" description="CCHC-type" evidence="3">
    <location>
        <begin position="320"/>
        <end position="335"/>
    </location>
</feature>
<dbReference type="InterPro" id="IPR009083">
    <property type="entry name" value="TFIIA_a-hlx"/>
</dbReference>
<feature type="region of interest" description="Disordered" evidence="2">
    <location>
        <begin position="126"/>
        <end position="154"/>
    </location>
</feature>
<dbReference type="SMART" id="SM00343">
    <property type="entry name" value="ZnF_C2HC"/>
    <property type="match status" value="1"/>
</dbReference>
<evidence type="ECO:0000313" key="4">
    <source>
        <dbReference type="EMBL" id="KAE8682180.1"/>
    </source>
</evidence>
<evidence type="ECO:0000256" key="2">
    <source>
        <dbReference type="SAM" id="MobiDB-lite"/>
    </source>
</evidence>
<dbReference type="InterPro" id="IPR001878">
    <property type="entry name" value="Znf_CCHC"/>
</dbReference>
<comment type="caution">
    <text evidence="4">The sequence shown here is derived from an EMBL/GenBank/DDBJ whole genome shotgun (WGS) entry which is preliminary data.</text>
</comment>
<organism evidence="4 5">
    <name type="scientific">Hibiscus syriacus</name>
    <name type="common">Rose of Sharon</name>
    <dbReference type="NCBI Taxonomy" id="106335"/>
    <lineage>
        <taxon>Eukaryota</taxon>
        <taxon>Viridiplantae</taxon>
        <taxon>Streptophyta</taxon>
        <taxon>Embryophyta</taxon>
        <taxon>Tracheophyta</taxon>
        <taxon>Spermatophyta</taxon>
        <taxon>Magnoliopsida</taxon>
        <taxon>eudicotyledons</taxon>
        <taxon>Gunneridae</taxon>
        <taxon>Pentapetalae</taxon>
        <taxon>rosids</taxon>
        <taxon>malvids</taxon>
        <taxon>Malvales</taxon>
        <taxon>Malvaceae</taxon>
        <taxon>Malvoideae</taxon>
        <taxon>Hibiscus</taxon>
    </lineage>
</organism>